<dbReference type="CDD" id="cd02042">
    <property type="entry name" value="ParAB_family"/>
    <property type="match status" value="1"/>
</dbReference>
<proteinExistence type="predicted"/>
<keyword evidence="2" id="KW-0614">Plasmid</keyword>
<dbReference type="PANTHER" id="PTHR13696:SF99">
    <property type="entry name" value="COBYRINIC ACID AC-DIAMIDE SYNTHASE"/>
    <property type="match status" value="1"/>
</dbReference>
<dbReference type="InterPro" id="IPR050678">
    <property type="entry name" value="DNA_Partitioning_ATPase"/>
</dbReference>
<reference evidence="2 3" key="1">
    <citation type="submission" date="2018-02" db="EMBL/GenBank/DDBJ databases">
        <title>Complete genome sequence of Streptomyces dengpaensis, the producer of angucyclines.</title>
        <authorList>
            <person name="Yumei L."/>
        </authorList>
    </citation>
    <scope>NUCLEOTIDE SEQUENCE [LARGE SCALE GENOMIC DNA]</scope>
    <source>
        <strain evidence="2 3">XZHG99</strain>
        <plasmid evidence="2 3">unnamed1</plasmid>
    </source>
</reference>
<evidence type="ECO:0000313" key="2">
    <source>
        <dbReference type="EMBL" id="AVH61728.1"/>
    </source>
</evidence>
<geneLocation type="plasmid" evidence="2 3">
    <name>unnamed1</name>
</geneLocation>
<dbReference type="EMBL" id="CP026653">
    <property type="protein sequence ID" value="AVH61728.1"/>
    <property type="molecule type" value="Genomic_DNA"/>
</dbReference>
<name>A0ABM6T3P1_9ACTN</name>
<dbReference type="PANTHER" id="PTHR13696">
    <property type="entry name" value="P-LOOP CONTAINING NUCLEOSIDE TRIPHOSPHATE HYDROLASE"/>
    <property type="match status" value="1"/>
</dbReference>
<evidence type="ECO:0000259" key="1">
    <source>
        <dbReference type="Pfam" id="PF13614"/>
    </source>
</evidence>
<evidence type="ECO:0000313" key="3">
    <source>
        <dbReference type="Proteomes" id="UP000238413"/>
    </source>
</evidence>
<gene>
    <name evidence="2" type="ORF">C4B68_40175</name>
</gene>
<organism evidence="2 3">
    <name type="scientific">Streptomyces dengpaensis</name>
    <dbReference type="NCBI Taxonomy" id="2049881"/>
    <lineage>
        <taxon>Bacteria</taxon>
        <taxon>Bacillati</taxon>
        <taxon>Actinomycetota</taxon>
        <taxon>Actinomycetes</taxon>
        <taxon>Kitasatosporales</taxon>
        <taxon>Streptomycetaceae</taxon>
        <taxon>Streptomyces</taxon>
    </lineage>
</organism>
<dbReference type="InterPro" id="IPR027417">
    <property type="entry name" value="P-loop_NTPase"/>
</dbReference>
<keyword evidence="3" id="KW-1185">Reference proteome</keyword>
<dbReference type="SUPFAM" id="SSF52540">
    <property type="entry name" value="P-loop containing nucleoside triphosphate hydrolases"/>
    <property type="match status" value="1"/>
</dbReference>
<dbReference type="Proteomes" id="UP000238413">
    <property type="component" value="Plasmid unnamed1"/>
</dbReference>
<sequence>MASKLPPALQQELKIRCAELGLDIQDAATTAIINWRSGSSPVPEVDTTGARSFSTWLPTGLYDDFKGTCTERDLSFIQGLAQSIRAWLEDNPSPKQVGLPTAPRRIIVCNQKGGVGKTTISAGIAEAHAETAGIGAKCLQNFVGALTETELERLNRTREQLLAVIADYMAGGQRVLLVDYDPQLHLSNQLGIPPIAVGEDSLVTHMTGDPKGDIRDLVVTIDDPRFAGRLHVLPGTREGFLLDSKLALTAAQSRGFQKESALERALHPLEADYDVIVIDSPPSLGLSMDAGLYYGRRRPNEKVGRSGVLIPVQSEDSSADAYEMLVDQIGDLEADLHLEIDRLGIVVNLFDSRRGYIATSSLEEWHNVEDQNVIAVVDDLKEQRESVRLKRPLLSYVPESKQANVMRLIVAGAGK</sequence>
<dbReference type="Pfam" id="PF13614">
    <property type="entry name" value="AAA_31"/>
    <property type="match status" value="1"/>
</dbReference>
<accession>A0ABM6T3P1</accession>
<feature type="domain" description="AAA" evidence="1">
    <location>
        <begin position="169"/>
        <end position="335"/>
    </location>
</feature>
<protein>
    <submittedName>
        <fullName evidence="2">ParA family protein</fullName>
    </submittedName>
</protein>
<dbReference type="InterPro" id="IPR025669">
    <property type="entry name" value="AAA_dom"/>
</dbReference>
<dbReference type="Gene3D" id="3.40.50.300">
    <property type="entry name" value="P-loop containing nucleotide triphosphate hydrolases"/>
    <property type="match status" value="1"/>
</dbReference>